<evidence type="ECO:0000313" key="5">
    <source>
        <dbReference type="Proteomes" id="UP000018936"/>
    </source>
</evidence>
<keyword evidence="5" id="KW-1185">Reference proteome</keyword>
<feature type="compositionally biased region" description="Pro residues" evidence="3">
    <location>
        <begin position="144"/>
        <end position="154"/>
    </location>
</feature>
<evidence type="ECO:0000256" key="2">
    <source>
        <dbReference type="ARBA" id="ARBA00023002"/>
    </source>
</evidence>
<dbReference type="Gene3D" id="3.40.50.720">
    <property type="entry name" value="NAD(P)-binding Rossmann-like Domain"/>
    <property type="match status" value="1"/>
</dbReference>
<protein>
    <submittedName>
        <fullName evidence="4">Retinol dehydrogenase 14</fullName>
    </submittedName>
</protein>
<organism evidence="4 5">
    <name type="scientific">Ophiophagus hannah</name>
    <name type="common">King cobra</name>
    <name type="synonym">Naja hannah</name>
    <dbReference type="NCBI Taxonomy" id="8665"/>
    <lineage>
        <taxon>Eukaryota</taxon>
        <taxon>Metazoa</taxon>
        <taxon>Chordata</taxon>
        <taxon>Craniata</taxon>
        <taxon>Vertebrata</taxon>
        <taxon>Euteleostomi</taxon>
        <taxon>Lepidosauria</taxon>
        <taxon>Squamata</taxon>
        <taxon>Bifurcata</taxon>
        <taxon>Unidentata</taxon>
        <taxon>Episquamata</taxon>
        <taxon>Toxicofera</taxon>
        <taxon>Serpentes</taxon>
        <taxon>Colubroidea</taxon>
        <taxon>Elapidae</taxon>
        <taxon>Elapinae</taxon>
        <taxon>Ophiophagus</taxon>
    </lineage>
</organism>
<dbReference type="AlphaFoldDB" id="V8N913"/>
<evidence type="ECO:0000313" key="4">
    <source>
        <dbReference type="EMBL" id="ETE58148.1"/>
    </source>
</evidence>
<sequence length="293" mass="31961">MQVWLLDPHQWLGDLGESFLWPFLGGNAGIGKATAVDLARRGARVILGCRNKARGESAVYDIRRKVSKLGSGFEANQIPRLGFLPLLLQESGNSEVILMILDLGNLNSVRAFAQTFLASEPRLDILINNAGGGTADPPQGQPLGPLPADPPAPEPSEALRPEPDRNCVLDFAFLWEDRLLDHLQASGKDVADSKIVRQQQTSQHCPRARVGQAAGRNQRHLLHGSSRIGSNRKCSLPSPLGSLAALDHQAIPPRLENWRPDHHLLRHRGGHREAERAVFRGLPAKSALATSPR</sequence>
<dbReference type="EMBL" id="AZIM01007155">
    <property type="protein sequence ID" value="ETE58148.1"/>
    <property type="molecule type" value="Genomic_DNA"/>
</dbReference>
<name>V8N913_OPHHA</name>
<feature type="region of interest" description="Disordered" evidence="3">
    <location>
        <begin position="128"/>
        <end position="162"/>
    </location>
</feature>
<dbReference type="InterPro" id="IPR036291">
    <property type="entry name" value="NAD(P)-bd_dom_sf"/>
</dbReference>
<comment type="caution">
    <text evidence="4">The sequence shown here is derived from an EMBL/GenBank/DDBJ whole genome shotgun (WGS) entry which is preliminary data.</text>
</comment>
<evidence type="ECO:0000256" key="1">
    <source>
        <dbReference type="ARBA" id="ARBA00006484"/>
    </source>
</evidence>
<gene>
    <name evidence="4" type="primary">RDH14</name>
    <name evidence="4" type="ORF">L345_16132</name>
</gene>
<feature type="non-terminal residue" evidence="4">
    <location>
        <position position="1"/>
    </location>
</feature>
<comment type="similarity">
    <text evidence="1">Belongs to the short-chain dehydrogenases/reductases (SDR) family.</text>
</comment>
<dbReference type="GO" id="GO:0016491">
    <property type="term" value="F:oxidoreductase activity"/>
    <property type="evidence" value="ECO:0007669"/>
    <property type="project" value="UniProtKB-KW"/>
</dbReference>
<dbReference type="Proteomes" id="UP000018936">
    <property type="component" value="Unassembled WGS sequence"/>
</dbReference>
<proteinExistence type="inferred from homology"/>
<dbReference type="SUPFAM" id="SSF51735">
    <property type="entry name" value="NAD(P)-binding Rossmann-fold domains"/>
    <property type="match status" value="1"/>
</dbReference>
<evidence type="ECO:0000256" key="3">
    <source>
        <dbReference type="SAM" id="MobiDB-lite"/>
    </source>
</evidence>
<dbReference type="OrthoDB" id="417891at2759"/>
<dbReference type="PANTHER" id="PTHR43157:SF44">
    <property type="entry name" value="DEHYDROGENASE_REDUCTASE SDR FAMILY MEMBER 13"/>
    <property type="match status" value="1"/>
</dbReference>
<reference evidence="4 5" key="1">
    <citation type="journal article" date="2013" name="Proc. Natl. Acad. Sci. U.S.A.">
        <title>The king cobra genome reveals dynamic gene evolution and adaptation in the snake venom system.</title>
        <authorList>
            <person name="Vonk F.J."/>
            <person name="Casewell N.R."/>
            <person name="Henkel C.V."/>
            <person name="Heimberg A.M."/>
            <person name="Jansen H.J."/>
            <person name="McCleary R.J."/>
            <person name="Kerkkamp H.M."/>
            <person name="Vos R.A."/>
            <person name="Guerreiro I."/>
            <person name="Calvete J.J."/>
            <person name="Wuster W."/>
            <person name="Woods A.E."/>
            <person name="Logan J.M."/>
            <person name="Harrison R.A."/>
            <person name="Castoe T.A."/>
            <person name="de Koning A.P."/>
            <person name="Pollock D.D."/>
            <person name="Yandell M."/>
            <person name="Calderon D."/>
            <person name="Renjifo C."/>
            <person name="Currier R.B."/>
            <person name="Salgado D."/>
            <person name="Pla D."/>
            <person name="Sanz L."/>
            <person name="Hyder A.S."/>
            <person name="Ribeiro J.M."/>
            <person name="Arntzen J.W."/>
            <person name="van den Thillart G.E."/>
            <person name="Boetzer M."/>
            <person name="Pirovano W."/>
            <person name="Dirks R.P."/>
            <person name="Spaink H.P."/>
            <person name="Duboule D."/>
            <person name="McGlinn E."/>
            <person name="Kini R.M."/>
            <person name="Richardson M.K."/>
        </authorList>
    </citation>
    <scope>NUCLEOTIDE SEQUENCE</scope>
    <source>
        <tissue evidence="4">Blood</tissue>
    </source>
</reference>
<accession>V8N913</accession>
<dbReference type="PANTHER" id="PTHR43157">
    <property type="entry name" value="PHOSPHATIDYLINOSITOL-GLYCAN BIOSYNTHESIS CLASS F PROTEIN-RELATED"/>
    <property type="match status" value="1"/>
</dbReference>
<feature type="region of interest" description="Disordered" evidence="3">
    <location>
        <begin position="268"/>
        <end position="293"/>
    </location>
</feature>
<keyword evidence="2" id="KW-0560">Oxidoreductase</keyword>